<evidence type="ECO:0000313" key="4">
    <source>
        <dbReference type="EMBL" id="KAG7324372.1"/>
    </source>
</evidence>
<feature type="region of interest" description="Disordered" evidence="2">
    <location>
        <begin position="163"/>
        <end position="241"/>
    </location>
</feature>
<dbReference type="Proteomes" id="UP000824219">
    <property type="component" value="Linkage Group LG14"/>
</dbReference>
<dbReference type="EMBL" id="JAHKSW010000014">
    <property type="protein sequence ID" value="KAG7324372.1"/>
    <property type="molecule type" value="Genomic_DNA"/>
</dbReference>
<dbReference type="PROSITE" id="PS50200">
    <property type="entry name" value="RA"/>
    <property type="match status" value="1"/>
</dbReference>
<feature type="coiled-coil region" evidence="1">
    <location>
        <begin position="241"/>
        <end position="313"/>
    </location>
</feature>
<feature type="compositionally biased region" description="Basic and acidic residues" evidence="2">
    <location>
        <begin position="171"/>
        <end position="188"/>
    </location>
</feature>
<dbReference type="SUPFAM" id="SSF54236">
    <property type="entry name" value="Ubiquitin-like"/>
    <property type="match status" value="1"/>
</dbReference>
<feature type="region of interest" description="Disordered" evidence="2">
    <location>
        <begin position="464"/>
        <end position="491"/>
    </location>
</feature>
<dbReference type="PANTHER" id="PTHR15286">
    <property type="entry name" value="RAS-ASSOCIATING DOMAIN CONTAINING PROTEIN"/>
    <property type="match status" value="1"/>
</dbReference>
<evidence type="ECO:0000259" key="3">
    <source>
        <dbReference type="PROSITE" id="PS50200"/>
    </source>
</evidence>
<evidence type="ECO:0000256" key="1">
    <source>
        <dbReference type="SAM" id="Coils"/>
    </source>
</evidence>
<evidence type="ECO:0000256" key="2">
    <source>
        <dbReference type="SAM" id="MobiDB-lite"/>
    </source>
</evidence>
<name>A0A9D3NLD8_9TELE</name>
<sequence length="491" mass="55577">MHESEELFQTVQPKPITGQNPFGENLCTVQENVLDVCHPDPEELAAVASLPRHWSSKRIRARSCSADCVRSDLISAELRSSATLMELKVWVDGVVRVVCGLSEETSCQDVVIALAQAIGQTGRYVLIQRLRDTERQLLATERPLESLAKLGQHSNEVQFYLRRTGPSSNSSHERAHSLHKPSETEPPKRNIPRKSLTFSLGPSSSPRTRPKQNRRSTSTKLPPDSRASPLPQTSHQPSLSREEVFRQVLQQQEQLQALEAQLELLEEETQAWDQQEELAAAEQALLEDEEQWEDELRTEMQRERAMRKQLAELHAKLDECGTSLNNLTTKSTQLELDIQRERLDTEALSTQAHPEDSVDAVQVELQSQQKQGVELESELVETDKALGKAETLLQAKQEQLDELNKELRQCNLQQFIQQTGVLPAQNSSRTDLHQQLDQQELAQLLQNTSIDTDSLQRPTAKQFLGHPRNLQHPLVSSLNPEVLTSRESSWR</sequence>
<evidence type="ECO:0000313" key="5">
    <source>
        <dbReference type="Proteomes" id="UP000824219"/>
    </source>
</evidence>
<dbReference type="Gene3D" id="3.10.20.90">
    <property type="entry name" value="Phosphatidylinositol 3-kinase Catalytic Subunit, Chain A, domain 1"/>
    <property type="match status" value="1"/>
</dbReference>
<organism evidence="4 5">
    <name type="scientific">Hemibagrus wyckioides</name>
    <dbReference type="NCBI Taxonomy" id="337641"/>
    <lineage>
        <taxon>Eukaryota</taxon>
        <taxon>Metazoa</taxon>
        <taxon>Chordata</taxon>
        <taxon>Craniata</taxon>
        <taxon>Vertebrata</taxon>
        <taxon>Euteleostomi</taxon>
        <taxon>Actinopterygii</taxon>
        <taxon>Neopterygii</taxon>
        <taxon>Teleostei</taxon>
        <taxon>Ostariophysi</taxon>
        <taxon>Siluriformes</taxon>
        <taxon>Bagridae</taxon>
        <taxon>Hemibagrus</taxon>
    </lineage>
</organism>
<dbReference type="InterPro" id="IPR033593">
    <property type="entry name" value="N-RASSF"/>
</dbReference>
<keyword evidence="1" id="KW-0175">Coiled coil</keyword>
<dbReference type="SMART" id="SM00314">
    <property type="entry name" value="RA"/>
    <property type="match status" value="1"/>
</dbReference>
<dbReference type="GO" id="GO:0007165">
    <property type="term" value="P:signal transduction"/>
    <property type="evidence" value="ECO:0007669"/>
    <property type="project" value="InterPro"/>
</dbReference>
<dbReference type="InterPro" id="IPR029071">
    <property type="entry name" value="Ubiquitin-like_domsf"/>
</dbReference>
<feature type="coiled-coil region" evidence="1">
    <location>
        <begin position="358"/>
        <end position="413"/>
    </location>
</feature>
<comment type="caution">
    <text evidence="4">The sequence shown here is derived from an EMBL/GenBank/DDBJ whole genome shotgun (WGS) entry which is preliminary data.</text>
</comment>
<dbReference type="AlphaFoldDB" id="A0A9D3NLD8"/>
<keyword evidence="5" id="KW-1185">Reference proteome</keyword>
<proteinExistence type="predicted"/>
<reference evidence="4 5" key="1">
    <citation type="submission" date="2021-06" db="EMBL/GenBank/DDBJ databases">
        <title>Chromosome-level genome assembly of the red-tail catfish (Hemibagrus wyckioides).</title>
        <authorList>
            <person name="Shao F."/>
        </authorList>
    </citation>
    <scope>NUCLEOTIDE SEQUENCE [LARGE SCALE GENOMIC DNA]</scope>
    <source>
        <strain evidence="4">EC202008001</strain>
        <tissue evidence="4">Blood</tissue>
    </source>
</reference>
<dbReference type="PANTHER" id="PTHR15286:SF11">
    <property type="entry name" value="RAS ASSOCIATION DOMAIN-CONTAINING PROTEIN 7"/>
    <property type="match status" value="1"/>
</dbReference>
<protein>
    <recommendedName>
        <fullName evidence="3">Ras-associating domain-containing protein</fullName>
    </recommendedName>
</protein>
<accession>A0A9D3NLD8</accession>
<feature type="domain" description="Ras-associating" evidence="3">
    <location>
        <begin position="87"/>
        <end position="166"/>
    </location>
</feature>
<dbReference type="InterPro" id="IPR000159">
    <property type="entry name" value="RA_dom"/>
</dbReference>
<dbReference type="InterPro" id="IPR048945">
    <property type="entry name" value="RASSF8/10_RA"/>
</dbReference>
<dbReference type="OrthoDB" id="10051571at2759"/>
<dbReference type="Pfam" id="PF21712">
    <property type="entry name" value="RASSF8-10_RA"/>
    <property type="match status" value="1"/>
</dbReference>
<feature type="compositionally biased region" description="Polar residues" evidence="2">
    <location>
        <begin position="230"/>
        <end position="239"/>
    </location>
</feature>
<gene>
    <name evidence="4" type="ORF">KOW79_012388</name>
</gene>
<feature type="compositionally biased region" description="Polar residues" evidence="2">
    <location>
        <begin position="196"/>
        <end position="207"/>
    </location>
</feature>